<dbReference type="Gene3D" id="3.40.50.300">
    <property type="entry name" value="P-loop containing nucleotide triphosphate hydrolases"/>
    <property type="match status" value="1"/>
</dbReference>
<evidence type="ECO:0000313" key="1">
    <source>
        <dbReference type="EMBL" id="KDQ53010.1"/>
    </source>
</evidence>
<dbReference type="HOGENOM" id="CLU_934019_0_0_1"/>
<organism evidence="1 2">
    <name type="scientific">Jaapia argillacea MUCL 33604</name>
    <dbReference type="NCBI Taxonomy" id="933084"/>
    <lineage>
        <taxon>Eukaryota</taxon>
        <taxon>Fungi</taxon>
        <taxon>Dikarya</taxon>
        <taxon>Basidiomycota</taxon>
        <taxon>Agaricomycotina</taxon>
        <taxon>Agaricomycetes</taxon>
        <taxon>Agaricomycetidae</taxon>
        <taxon>Jaapiales</taxon>
        <taxon>Jaapiaceae</taxon>
        <taxon>Jaapia</taxon>
    </lineage>
</organism>
<dbReference type="InParanoid" id="A0A067PGR3"/>
<dbReference type="OrthoDB" id="8954335at2759"/>
<proteinExistence type="predicted"/>
<dbReference type="SUPFAM" id="SSF52540">
    <property type="entry name" value="P-loop containing nucleoside triphosphate hydrolases"/>
    <property type="match status" value="1"/>
</dbReference>
<evidence type="ECO:0000313" key="2">
    <source>
        <dbReference type="Proteomes" id="UP000027265"/>
    </source>
</evidence>
<gene>
    <name evidence="1" type="ORF">JAAARDRAFT_442520</name>
</gene>
<dbReference type="InterPro" id="IPR027417">
    <property type="entry name" value="P-loop_NTPase"/>
</dbReference>
<dbReference type="Proteomes" id="UP000027265">
    <property type="component" value="Unassembled WGS sequence"/>
</dbReference>
<evidence type="ECO:0008006" key="3">
    <source>
        <dbReference type="Google" id="ProtNLM"/>
    </source>
</evidence>
<dbReference type="AlphaFoldDB" id="A0A067PGR3"/>
<dbReference type="EMBL" id="KL197736">
    <property type="protein sequence ID" value="KDQ53010.1"/>
    <property type="molecule type" value="Genomic_DNA"/>
</dbReference>
<sequence length="298" mass="33808">MVVLQKCLNETEAGKTLYSSLQNLLSEQKKNFRMLTDQAASQGKSELAKHLEAECDRIQKELNATFTQIKQLKIPLGKRILMFFTFQKARARPIHVPRVEVRKRKDMAIALLGASGSGKTSFVNWAGVAGELPKVGDDSLQPCTSEIASHKLMGDRGFDIVLVDIPGLGDAKEALDEVYLWLQEKYGAGSALSGLIYFHNITDKKLTYCSTDNHPRFHRLLGKGWFEKVVIVTTMWNESEQGYLDDEDELQREKELRGHWENMRPQTEKSGAVMCRFQKTKALARKILENLTRSSDTW</sequence>
<dbReference type="STRING" id="933084.A0A067PGR3"/>
<protein>
    <recommendedName>
        <fullName evidence="3">G domain-containing protein</fullName>
    </recommendedName>
</protein>
<name>A0A067PGR3_9AGAM</name>
<keyword evidence="2" id="KW-1185">Reference proteome</keyword>
<reference evidence="2" key="1">
    <citation type="journal article" date="2014" name="Proc. Natl. Acad. Sci. U.S.A.">
        <title>Extensive sampling of basidiomycete genomes demonstrates inadequacy of the white-rot/brown-rot paradigm for wood decay fungi.</title>
        <authorList>
            <person name="Riley R."/>
            <person name="Salamov A.A."/>
            <person name="Brown D.W."/>
            <person name="Nagy L.G."/>
            <person name="Floudas D."/>
            <person name="Held B.W."/>
            <person name="Levasseur A."/>
            <person name="Lombard V."/>
            <person name="Morin E."/>
            <person name="Otillar R."/>
            <person name="Lindquist E.A."/>
            <person name="Sun H."/>
            <person name="LaButti K.M."/>
            <person name="Schmutz J."/>
            <person name="Jabbour D."/>
            <person name="Luo H."/>
            <person name="Baker S.E."/>
            <person name="Pisabarro A.G."/>
            <person name="Walton J.D."/>
            <person name="Blanchette R.A."/>
            <person name="Henrissat B."/>
            <person name="Martin F."/>
            <person name="Cullen D."/>
            <person name="Hibbett D.S."/>
            <person name="Grigoriev I.V."/>
        </authorList>
    </citation>
    <scope>NUCLEOTIDE SEQUENCE [LARGE SCALE GENOMIC DNA]</scope>
    <source>
        <strain evidence="2">MUCL 33604</strain>
    </source>
</reference>
<accession>A0A067PGR3</accession>